<keyword evidence="1" id="KW-0812">Transmembrane</keyword>
<accession>A0ABC9QU87</accession>
<reference evidence="2 3" key="1">
    <citation type="submission" date="2012-04" db="EMBL/GenBank/DDBJ databases">
        <title>The Genome Sequence of Bacillus cereus VD078.</title>
        <authorList>
            <consortium name="The Broad Institute Genome Sequencing Platform"/>
            <consortium name="The Broad Institute Genome Sequencing Center for Infectious Disease"/>
            <person name="Feldgarden M."/>
            <person name="Van der Auwera G.A."/>
            <person name="Mahillon J."/>
            <person name="Duprez V."/>
            <person name="Timmery S."/>
            <person name="Mattelet C."/>
            <person name="Dierick K."/>
            <person name="Sun M."/>
            <person name="Yu Z."/>
            <person name="Zhu L."/>
            <person name="Hu X."/>
            <person name="Shank E.B."/>
            <person name="Swiecicka I."/>
            <person name="Hansen B.M."/>
            <person name="Andrup L."/>
            <person name="Young S.K."/>
            <person name="Zeng Q."/>
            <person name="Gargeya S."/>
            <person name="Fitzgerald M."/>
            <person name="Haas B."/>
            <person name="Abouelleil A."/>
            <person name="Alvarado L."/>
            <person name="Arachchi H.M."/>
            <person name="Berlin A."/>
            <person name="Chapman S.B."/>
            <person name="Goldberg J."/>
            <person name="Griggs A."/>
            <person name="Gujja S."/>
            <person name="Hansen M."/>
            <person name="Howarth C."/>
            <person name="Imamovic A."/>
            <person name="Larimer J."/>
            <person name="McCowen C."/>
            <person name="Montmayeur A."/>
            <person name="Murphy C."/>
            <person name="Neiman D."/>
            <person name="Pearson M."/>
            <person name="Priest M."/>
            <person name="Roberts A."/>
            <person name="Saif S."/>
            <person name="Shea T."/>
            <person name="Sisk P."/>
            <person name="Sykes S."/>
            <person name="Wortman J."/>
            <person name="Nusbaum C."/>
            <person name="Birren B."/>
        </authorList>
    </citation>
    <scope>NUCLEOTIDE SEQUENCE [LARGE SCALE GENOMIC DNA]</scope>
    <source>
        <strain evidence="2 3">VD078</strain>
    </source>
</reference>
<name>A0ABC9QU87_BACMY</name>
<evidence type="ECO:0000313" key="3">
    <source>
        <dbReference type="Proteomes" id="UP000006976"/>
    </source>
</evidence>
<evidence type="ECO:0000313" key="2">
    <source>
        <dbReference type="EMBL" id="EJR28778.1"/>
    </source>
</evidence>
<dbReference type="AlphaFoldDB" id="A0ABC9QU87"/>
<feature type="transmembrane region" description="Helical" evidence="1">
    <location>
        <begin position="6"/>
        <end position="28"/>
    </location>
</feature>
<gene>
    <name evidence="2" type="ORF">III_06053</name>
</gene>
<dbReference type="EMBL" id="AHEV01000059">
    <property type="protein sequence ID" value="EJR28778.1"/>
    <property type="molecule type" value="Genomic_DNA"/>
</dbReference>
<dbReference type="Proteomes" id="UP000006976">
    <property type="component" value="Unassembled WGS sequence"/>
</dbReference>
<keyword evidence="1" id="KW-0472">Membrane</keyword>
<proteinExistence type="predicted"/>
<comment type="caution">
    <text evidence="2">The sequence shown here is derived from an EMBL/GenBank/DDBJ whole genome shotgun (WGS) entry which is preliminary data.</text>
</comment>
<evidence type="ECO:0000256" key="1">
    <source>
        <dbReference type="SAM" id="Phobius"/>
    </source>
</evidence>
<organism evidence="2 3">
    <name type="scientific">Bacillus mycoides</name>
    <dbReference type="NCBI Taxonomy" id="1405"/>
    <lineage>
        <taxon>Bacteria</taxon>
        <taxon>Bacillati</taxon>
        <taxon>Bacillota</taxon>
        <taxon>Bacilli</taxon>
        <taxon>Bacillales</taxon>
        <taxon>Bacillaceae</taxon>
        <taxon>Bacillus</taxon>
        <taxon>Bacillus cereus group</taxon>
    </lineage>
</organism>
<sequence>MGIIKFWGLFVIVAIPVSILLFVVLEFISKDFDKRVKE</sequence>
<keyword evidence="1" id="KW-1133">Transmembrane helix</keyword>
<protein>
    <submittedName>
        <fullName evidence="2">Uncharacterized protein</fullName>
    </submittedName>
</protein>